<accession>A0A072U6B4</accession>
<reference evidence="2" key="3">
    <citation type="submission" date="2015-04" db="UniProtKB">
        <authorList>
            <consortium name="EnsemblPlants"/>
        </authorList>
    </citation>
    <scope>IDENTIFICATION</scope>
    <source>
        <strain evidence="2">cv. Jemalong A17</strain>
    </source>
</reference>
<evidence type="ECO:0000313" key="3">
    <source>
        <dbReference type="Proteomes" id="UP000002051"/>
    </source>
</evidence>
<dbReference type="STRING" id="3880.A0A072U6B4"/>
<dbReference type="EMBL" id="CM001222">
    <property type="protein sequence ID" value="KEH24881.1"/>
    <property type="molecule type" value="Genomic_DNA"/>
</dbReference>
<dbReference type="HOGENOM" id="CLU_1252303_0_0_1"/>
<evidence type="ECO:0000313" key="1">
    <source>
        <dbReference type="EMBL" id="KEH24881.1"/>
    </source>
</evidence>
<dbReference type="Proteomes" id="UP000002051">
    <property type="component" value="Chromosome 6"/>
</dbReference>
<organism evidence="1 3">
    <name type="scientific">Medicago truncatula</name>
    <name type="common">Barrel medic</name>
    <name type="synonym">Medicago tribuloides</name>
    <dbReference type="NCBI Taxonomy" id="3880"/>
    <lineage>
        <taxon>Eukaryota</taxon>
        <taxon>Viridiplantae</taxon>
        <taxon>Streptophyta</taxon>
        <taxon>Embryophyta</taxon>
        <taxon>Tracheophyta</taxon>
        <taxon>Spermatophyta</taxon>
        <taxon>Magnoliopsida</taxon>
        <taxon>eudicotyledons</taxon>
        <taxon>Gunneridae</taxon>
        <taxon>Pentapetalae</taxon>
        <taxon>rosids</taxon>
        <taxon>fabids</taxon>
        <taxon>Fabales</taxon>
        <taxon>Fabaceae</taxon>
        <taxon>Papilionoideae</taxon>
        <taxon>50 kb inversion clade</taxon>
        <taxon>NPAAA clade</taxon>
        <taxon>Hologalegina</taxon>
        <taxon>IRL clade</taxon>
        <taxon>Trifolieae</taxon>
        <taxon>Medicago</taxon>
    </lineage>
</organism>
<dbReference type="EnsemblPlants" id="KEH24881">
    <property type="protein sequence ID" value="KEH24881"/>
    <property type="gene ID" value="MTR_6g007730"/>
</dbReference>
<reference evidence="1 3" key="2">
    <citation type="journal article" date="2014" name="BMC Genomics">
        <title>An improved genome release (version Mt4.0) for the model legume Medicago truncatula.</title>
        <authorList>
            <person name="Tang H."/>
            <person name="Krishnakumar V."/>
            <person name="Bidwell S."/>
            <person name="Rosen B."/>
            <person name="Chan A."/>
            <person name="Zhou S."/>
            <person name="Gentzbittel L."/>
            <person name="Childs K.L."/>
            <person name="Yandell M."/>
            <person name="Gundlach H."/>
            <person name="Mayer K.F."/>
            <person name="Schwartz D.C."/>
            <person name="Town C.D."/>
        </authorList>
    </citation>
    <scope>GENOME REANNOTATION</scope>
    <source>
        <strain evidence="1">A17</strain>
        <strain evidence="2 3">cv. Jemalong A17</strain>
    </source>
</reference>
<protein>
    <submittedName>
        <fullName evidence="1 2">Uncharacterized protein</fullName>
    </submittedName>
</protein>
<reference evidence="1 3" key="1">
    <citation type="journal article" date="2011" name="Nature">
        <title>The Medicago genome provides insight into the evolution of rhizobial symbioses.</title>
        <authorList>
            <person name="Young N.D."/>
            <person name="Debelle F."/>
            <person name="Oldroyd G.E."/>
            <person name="Geurts R."/>
            <person name="Cannon S.B."/>
            <person name="Udvardi M.K."/>
            <person name="Benedito V.A."/>
            <person name="Mayer K.F."/>
            <person name="Gouzy J."/>
            <person name="Schoof H."/>
            <person name="Van de Peer Y."/>
            <person name="Proost S."/>
            <person name="Cook D.R."/>
            <person name="Meyers B.C."/>
            <person name="Spannagl M."/>
            <person name="Cheung F."/>
            <person name="De Mita S."/>
            <person name="Krishnakumar V."/>
            <person name="Gundlach H."/>
            <person name="Zhou S."/>
            <person name="Mudge J."/>
            <person name="Bharti A.K."/>
            <person name="Murray J.D."/>
            <person name="Naoumkina M.A."/>
            <person name="Rosen B."/>
            <person name="Silverstein K.A."/>
            <person name="Tang H."/>
            <person name="Rombauts S."/>
            <person name="Zhao P.X."/>
            <person name="Zhou P."/>
            <person name="Barbe V."/>
            <person name="Bardou P."/>
            <person name="Bechner M."/>
            <person name="Bellec A."/>
            <person name="Berger A."/>
            <person name="Berges H."/>
            <person name="Bidwell S."/>
            <person name="Bisseling T."/>
            <person name="Choisne N."/>
            <person name="Couloux A."/>
            <person name="Denny R."/>
            <person name="Deshpande S."/>
            <person name="Dai X."/>
            <person name="Doyle J.J."/>
            <person name="Dudez A.M."/>
            <person name="Farmer A.D."/>
            <person name="Fouteau S."/>
            <person name="Franken C."/>
            <person name="Gibelin C."/>
            <person name="Gish J."/>
            <person name="Goldstein S."/>
            <person name="Gonzalez A.J."/>
            <person name="Green P.J."/>
            <person name="Hallab A."/>
            <person name="Hartog M."/>
            <person name="Hua A."/>
            <person name="Humphray S.J."/>
            <person name="Jeong D.H."/>
            <person name="Jing Y."/>
            <person name="Jocker A."/>
            <person name="Kenton S.M."/>
            <person name="Kim D.J."/>
            <person name="Klee K."/>
            <person name="Lai H."/>
            <person name="Lang C."/>
            <person name="Lin S."/>
            <person name="Macmil S.L."/>
            <person name="Magdelenat G."/>
            <person name="Matthews L."/>
            <person name="McCorrison J."/>
            <person name="Monaghan E.L."/>
            <person name="Mun J.H."/>
            <person name="Najar F.Z."/>
            <person name="Nicholson C."/>
            <person name="Noirot C."/>
            <person name="O'Bleness M."/>
            <person name="Paule C.R."/>
            <person name="Poulain J."/>
            <person name="Prion F."/>
            <person name="Qin B."/>
            <person name="Qu C."/>
            <person name="Retzel E.F."/>
            <person name="Riddle C."/>
            <person name="Sallet E."/>
            <person name="Samain S."/>
            <person name="Samson N."/>
            <person name="Sanders I."/>
            <person name="Saurat O."/>
            <person name="Scarpelli C."/>
            <person name="Schiex T."/>
            <person name="Segurens B."/>
            <person name="Severin A.J."/>
            <person name="Sherrier D.J."/>
            <person name="Shi R."/>
            <person name="Sims S."/>
            <person name="Singer S.R."/>
            <person name="Sinharoy S."/>
            <person name="Sterck L."/>
            <person name="Viollet A."/>
            <person name="Wang B.B."/>
            <person name="Wang K."/>
            <person name="Wang M."/>
            <person name="Wang X."/>
            <person name="Warfsmann J."/>
            <person name="Weissenbach J."/>
            <person name="White D.D."/>
            <person name="White J.D."/>
            <person name="Wiley G.B."/>
            <person name="Wincker P."/>
            <person name="Xing Y."/>
            <person name="Yang L."/>
            <person name="Yao Z."/>
            <person name="Ying F."/>
            <person name="Zhai J."/>
            <person name="Zhou L."/>
            <person name="Zuber A."/>
            <person name="Denarie J."/>
            <person name="Dixon R.A."/>
            <person name="May G.D."/>
            <person name="Schwartz D.C."/>
            <person name="Rogers J."/>
            <person name="Quetier F."/>
            <person name="Town C.D."/>
            <person name="Roe B.A."/>
        </authorList>
    </citation>
    <scope>NUCLEOTIDE SEQUENCE [LARGE SCALE GENOMIC DNA]</scope>
    <source>
        <strain evidence="1">A17</strain>
        <strain evidence="2 3">cv. Jemalong A17</strain>
    </source>
</reference>
<proteinExistence type="predicted"/>
<sequence length="221" mass="23434">MSLQQGISGGANISKPGYSSSSPLMFGIDGKAVEVNPNIGDAILHGVDSNLSNAFNNGGSSSGIIDMSFHGDISSVPYNTQNTNMSLQQGISWGANISKPRYSSSSPLMFGADGKVAGVNPNIGDAYVTPITNVEPNSRSVNGAILDHTKTSSNELLSRNFSFPEESSHASLFLGSSSSPSLTGVLDDYPRPPPFLNFDDDNLLEILEKVEQNAYKTITRR</sequence>
<keyword evidence="3" id="KW-1185">Reference proteome</keyword>
<gene>
    <name evidence="2" type="primary">25495205</name>
    <name evidence="1" type="ordered locus">MTR_6g007730</name>
</gene>
<evidence type="ECO:0000313" key="2">
    <source>
        <dbReference type="EnsemblPlants" id="KEH24881"/>
    </source>
</evidence>
<dbReference type="OrthoDB" id="1620396at2759"/>
<dbReference type="KEGG" id="mtr:25495205"/>
<name>A0A072U6B4_MEDTR</name>
<dbReference type="AlphaFoldDB" id="A0A072U6B4"/>